<keyword evidence="8 10" id="KW-0694">RNA-binding</keyword>
<dbReference type="GO" id="GO:0005737">
    <property type="term" value="C:cytoplasm"/>
    <property type="evidence" value="ECO:0007669"/>
    <property type="project" value="UniProtKB-SubCell"/>
</dbReference>
<evidence type="ECO:0000256" key="8">
    <source>
        <dbReference type="ARBA" id="ARBA00022884"/>
    </source>
</evidence>
<evidence type="ECO:0000256" key="1">
    <source>
        <dbReference type="ARBA" id="ARBA00004496"/>
    </source>
</evidence>
<evidence type="ECO:0000256" key="9">
    <source>
        <dbReference type="ARBA" id="ARBA00066937"/>
    </source>
</evidence>
<evidence type="ECO:0000259" key="12">
    <source>
        <dbReference type="Pfam" id="PF01170"/>
    </source>
</evidence>
<feature type="region of interest" description="Disordered" evidence="11">
    <location>
        <begin position="483"/>
        <end position="510"/>
    </location>
</feature>
<dbReference type="EC" id="2.1.1.214" evidence="9"/>
<evidence type="ECO:0000256" key="5">
    <source>
        <dbReference type="ARBA" id="ARBA00022679"/>
    </source>
</evidence>
<dbReference type="InterPro" id="IPR029063">
    <property type="entry name" value="SAM-dependent_MTases_sf"/>
</dbReference>
<comment type="subcellular location">
    <subcellularLocation>
        <location evidence="1">Cytoplasm</location>
    </subcellularLocation>
</comment>
<proteinExistence type="inferred from homology"/>
<feature type="compositionally biased region" description="Acidic residues" evidence="11">
    <location>
        <begin position="493"/>
        <end position="510"/>
    </location>
</feature>
<evidence type="ECO:0000256" key="4">
    <source>
        <dbReference type="ARBA" id="ARBA00022603"/>
    </source>
</evidence>
<organism evidence="14 15">
    <name type="scientific">Chrysophaeum taylorii</name>
    <dbReference type="NCBI Taxonomy" id="2483200"/>
    <lineage>
        <taxon>Eukaryota</taxon>
        <taxon>Sar</taxon>
        <taxon>Stramenopiles</taxon>
        <taxon>Ochrophyta</taxon>
        <taxon>Pelagophyceae</taxon>
        <taxon>Pelagomonadales</taxon>
        <taxon>Pelagomonadaceae</taxon>
        <taxon>Chrysophaeum</taxon>
    </lineage>
</organism>
<dbReference type="EMBL" id="JAQMWT010000059">
    <property type="protein sequence ID" value="KAJ8611958.1"/>
    <property type="molecule type" value="Genomic_DNA"/>
</dbReference>
<dbReference type="Pfam" id="PF25904">
    <property type="entry name" value="Tmrp11_N"/>
    <property type="match status" value="1"/>
</dbReference>
<dbReference type="GO" id="GO:0032259">
    <property type="term" value="P:methylation"/>
    <property type="evidence" value="ECO:0007669"/>
    <property type="project" value="UniProtKB-UniRule"/>
</dbReference>
<keyword evidence="6 10" id="KW-0949">S-adenosyl-L-methionine</keyword>
<comment type="similarity">
    <text evidence="10">Belongs to the class I-like SAM-binding methyltransferase superfamily. TRM11 methyltransferase family.</text>
</comment>
<evidence type="ECO:0000259" key="13">
    <source>
        <dbReference type="Pfam" id="PF25904"/>
    </source>
</evidence>
<dbReference type="PANTHER" id="PTHR13370">
    <property type="entry name" value="RNA METHYLASE-RELATED"/>
    <property type="match status" value="1"/>
</dbReference>
<reference evidence="14" key="1">
    <citation type="submission" date="2023-01" db="EMBL/GenBank/DDBJ databases">
        <title>Metagenome sequencing of chrysophaentin producing Chrysophaeum taylorii.</title>
        <authorList>
            <person name="Davison J."/>
            <person name="Bewley C."/>
        </authorList>
    </citation>
    <scope>NUCLEOTIDE SEQUENCE</scope>
    <source>
        <strain evidence="14">NIES-1699</strain>
    </source>
</reference>
<keyword evidence="4 10" id="KW-0489">Methyltransferase</keyword>
<dbReference type="PROSITE" id="PS51627">
    <property type="entry name" value="SAM_MT_TRM11"/>
    <property type="match status" value="1"/>
</dbReference>
<comment type="caution">
    <text evidence="14">The sequence shown here is derived from an EMBL/GenBank/DDBJ whole genome shotgun (WGS) entry which is preliminary data.</text>
</comment>
<dbReference type="InterPro" id="IPR000241">
    <property type="entry name" value="RlmKL-like_Mtase"/>
</dbReference>
<keyword evidence="3 10" id="KW-0820">tRNA-binding</keyword>
<dbReference type="PRINTS" id="PR00507">
    <property type="entry name" value="N12N6MTFRASE"/>
</dbReference>
<keyword evidence="2" id="KW-0963">Cytoplasm</keyword>
<dbReference type="PIRSF" id="PIRSF017259">
    <property type="entry name" value="tRNA_mtfrase_TRM11"/>
    <property type="match status" value="1"/>
</dbReference>
<evidence type="ECO:0000256" key="3">
    <source>
        <dbReference type="ARBA" id="ARBA00022555"/>
    </source>
</evidence>
<gene>
    <name evidence="14" type="ORF">CTAYLR_004399</name>
</gene>
<evidence type="ECO:0000313" key="15">
    <source>
        <dbReference type="Proteomes" id="UP001230188"/>
    </source>
</evidence>
<evidence type="ECO:0000256" key="10">
    <source>
        <dbReference type="PROSITE-ProRule" id="PRU00959"/>
    </source>
</evidence>
<evidence type="ECO:0000256" key="2">
    <source>
        <dbReference type="ARBA" id="ARBA00022490"/>
    </source>
</evidence>
<dbReference type="GO" id="GO:0043527">
    <property type="term" value="C:tRNA methyltransferase complex"/>
    <property type="evidence" value="ECO:0007669"/>
    <property type="project" value="UniProtKB-ARBA"/>
</dbReference>
<dbReference type="GO" id="GO:0160102">
    <property type="term" value="F:tRNA (guanine(10)-N2)-methyltransferase activity"/>
    <property type="evidence" value="ECO:0007669"/>
    <property type="project" value="UniProtKB-EC"/>
</dbReference>
<sequence length="510" mass="56833">MEGAYLLRFITMKHTSNFRFAELDALLEALGVDPASAYDRAAARRDEKLAPEPCPYLVVRLASPEVAKALCEYGILLSHAIELWGSGTTHEECAVAVASYGEKRPHFFRPEASWRIDVDAYGTTIPLDEQNTIRAIYASALPFQGRVNLAAPTETFQIVDYSPSRRPTDPRVVYFGRTVGATTKRDLVRRCDLKKRVYLGPTALDNELALVMANVARCRPGAAALDPYAGTGSILVACALFGAHCFGADIDWRVLRGKARDENDGAMRRRGPDGRGASASELLRLDSDRKTIFANFRQYALSLPEIVRLDASRFFDYYRDRALSEFFDALVTDPPYGIRAGARCLGSRPQDTVKPVPDDMREDHVPRTKPYPVADVLADLLEIAARVLKLNGRLAYLLPSTHDFFPDRDVPKHPALELLDCCAQPISTKYSRYLVVMRKHRPCDQCLVAWFAGDAAPETRELIRATADAPYVRLKEKVFQRATANGHTRDVDNDADDDDDDDDDDDSAAR</sequence>
<name>A0AAD7XTH2_9STRA</name>
<evidence type="ECO:0000256" key="6">
    <source>
        <dbReference type="ARBA" id="ARBA00022691"/>
    </source>
</evidence>
<protein>
    <recommendedName>
        <fullName evidence="9">tRNA (guanine(10)-N(2))-methyltransferase</fullName>
        <ecNumber evidence="9">2.1.1.214</ecNumber>
    </recommendedName>
</protein>
<evidence type="ECO:0000256" key="7">
    <source>
        <dbReference type="ARBA" id="ARBA00022694"/>
    </source>
</evidence>
<dbReference type="InterPro" id="IPR002052">
    <property type="entry name" value="DNA_methylase_N6_adenine_CS"/>
</dbReference>
<feature type="domain" description="tRNA (guanine(10)-N(2))-methyltransferase TRMT11 N-terminal" evidence="13">
    <location>
        <begin position="5"/>
        <end position="182"/>
    </location>
</feature>
<dbReference type="GO" id="GO:0000049">
    <property type="term" value="F:tRNA binding"/>
    <property type="evidence" value="ECO:0007669"/>
    <property type="project" value="UniProtKB-UniRule"/>
</dbReference>
<dbReference type="InterPro" id="IPR059073">
    <property type="entry name" value="TRMT11_N"/>
</dbReference>
<keyword evidence="5 10" id="KW-0808">Transferase</keyword>
<dbReference type="AlphaFoldDB" id="A0AAD7XTH2"/>
<evidence type="ECO:0000313" key="14">
    <source>
        <dbReference type="EMBL" id="KAJ8611958.1"/>
    </source>
</evidence>
<dbReference type="PROSITE" id="PS00092">
    <property type="entry name" value="N6_MTASE"/>
    <property type="match status" value="1"/>
</dbReference>
<dbReference type="Proteomes" id="UP001230188">
    <property type="component" value="Unassembled WGS sequence"/>
</dbReference>
<dbReference type="Gene3D" id="3.40.50.150">
    <property type="entry name" value="Vaccinia Virus protein VP39"/>
    <property type="match status" value="1"/>
</dbReference>
<keyword evidence="15" id="KW-1185">Reference proteome</keyword>
<evidence type="ECO:0000256" key="11">
    <source>
        <dbReference type="SAM" id="MobiDB-lite"/>
    </source>
</evidence>
<dbReference type="PANTHER" id="PTHR13370:SF3">
    <property type="entry name" value="TRNA (GUANINE(10)-N2)-METHYLTRANSFERASE HOMOLOG"/>
    <property type="match status" value="1"/>
</dbReference>
<dbReference type="InterPro" id="IPR016691">
    <property type="entry name" value="TRMT11"/>
</dbReference>
<accession>A0AAD7XTH2</accession>
<dbReference type="Pfam" id="PF01170">
    <property type="entry name" value="UPF0020"/>
    <property type="match status" value="1"/>
</dbReference>
<dbReference type="SUPFAM" id="SSF53335">
    <property type="entry name" value="S-adenosyl-L-methionine-dependent methyltransferases"/>
    <property type="match status" value="1"/>
</dbReference>
<feature type="domain" description="Ribosomal RNA large subunit methyltransferase K/L-like methyltransferase" evidence="12">
    <location>
        <begin position="195"/>
        <end position="342"/>
    </location>
</feature>
<keyword evidence="7 10" id="KW-0819">tRNA processing</keyword>
<dbReference type="GO" id="GO:0008033">
    <property type="term" value="P:tRNA processing"/>
    <property type="evidence" value="ECO:0007669"/>
    <property type="project" value="UniProtKB-UniRule"/>
</dbReference>